<evidence type="ECO:0000313" key="6">
    <source>
        <dbReference type="Proteomes" id="UP000728032"/>
    </source>
</evidence>
<dbReference type="PANTHER" id="PTHR21646:SF35">
    <property type="match status" value="1"/>
</dbReference>
<feature type="region of interest" description="Disordered" evidence="3">
    <location>
        <begin position="21"/>
        <end position="55"/>
    </location>
</feature>
<evidence type="ECO:0000259" key="4">
    <source>
        <dbReference type="PROSITE" id="PS50235"/>
    </source>
</evidence>
<dbReference type="InterPro" id="IPR028889">
    <property type="entry name" value="USP"/>
</dbReference>
<dbReference type="EMBL" id="OC922396">
    <property type="protein sequence ID" value="CAD7654143.1"/>
    <property type="molecule type" value="Genomic_DNA"/>
</dbReference>
<accession>A0A7R9M5U5</accession>
<evidence type="ECO:0000313" key="5">
    <source>
        <dbReference type="EMBL" id="CAD7654143.1"/>
    </source>
</evidence>
<reference evidence="5" key="1">
    <citation type="submission" date="2020-11" db="EMBL/GenBank/DDBJ databases">
        <authorList>
            <person name="Tran Van P."/>
        </authorList>
    </citation>
    <scope>NUCLEOTIDE SEQUENCE</scope>
</reference>
<evidence type="ECO:0000256" key="2">
    <source>
        <dbReference type="ARBA" id="ARBA00012759"/>
    </source>
</evidence>
<dbReference type="InterPro" id="IPR001394">
    <property type="entry name" value="Peptidase_C19_UCH"/>
</dbReference>
<feature type="region of interest" description="Disordered" evidence="3">
    <location>
        <begin position="139"/>
        <end position="164"/>
    </location>
</feature>
<comment type="catalytic activity">
    <reaction evidence="1">
        <text>Thiol-dependent hydrolysis of ester, thioester, amide, peptide and isopeptide bonds formed by the C-terminal Gly of ubiquitin (a 76-residue protein attached to proteins as an intracellular targeting signal).</text>
        <dbReference type="EC" id="3.4.19.12"/>
    </reaction>
</comment>
<organism evidence="5">
    <name type="scientific">Oppiella nova</name>
    <dbReference type="NCBI Taxonomy" id="334625"/>
    <lineage>
        <taxon>Eukaryota</taxon>
        <taxon>Metazoa</taxon>
        <taxon>Ecdysozoa</taxon>
        <taxon>Arthropoda</taxon>
        <taxon>Chelicerata</taxon>
        <taxon>Arachnida</taxon>
        <taxon>Acari</taxon>
        <taxon>Acariformes</taxon>
        <taxon>Sarcoptiformes</taxon>
        <taxon>Oribatida</taxon>
        <taxon>Brachypylina</taxon>
        <taxon>Oppioidea</taxon>
        <taxon>Oppiidae</taxon>
        <taxon>Oppiella</taxon>
    </lineage>
</organism>
<dbReference type="Proteomes" id="UP000728032">
    <property type="component" value="Unassembled WGS sequence"/>
</dbReference>
<dbReference type="AlphaFoldDB" id="A0A7R9M5U5"/>
<keyword evidence="6" id="KW-1185">Reference proteome</keyword>
<dbReference type="InterPro" id="IPR018200">
    <property type="entry name" value="USP_CS"/>
</dbReference>
<gene>
    <name evidence="5" type="ORF">ONB1V03_LOCUS10793</name>
</gene>
<protein>
    <recommendedName>
        <fullName evidence="2">ubiquitinyl hydrolase 1</fullName>
        <ecNumber evidence="2">3.4.19.12</ecNumber>
    </recommendedName>
</protein>
<dbReference type="GO" id="GO:0016579">
    <property type="term" value="P:protein deubiquitination"/>
    <property type="evidence" value="ECO:0007669"/>
    <property type="project" value="InterPro"/>
</dbReference>
<proteinExistence type="predicted"/>
<dbReference type="PROSITE" id="PS50235">
    <property type="entry name" value="USP_3"/>
    <property type="match status" value="1"/>
</dbReference>
<dbReference type="InterPro" id="IPR038765">
    <property type="entry name" value="Papain-like_cys_pep_sf"/>
</dbReference>
<name>A0A7R9M5U5_9ACAR</name>
<feature type="domain" description="USP" evidence="4">
    <location>
        <begin position="69"/>
        <end position="619"/>
    </location>
</feature>
<dbReference type="Pfam" id="PF00443">
    <property type="entry name" value="UCH"/>
    <property type="match status" value="1"/>
</dbReference>
<dbReference type="InterPro" id="IPR050185">
    <property type="entry name" value="Ub_carboxyl-term_hydrolase"/>
</dbReference>
<dbReference type="GO" id="GO:0004843">
    <property type="term" value="F:cysteine-type deubiquitinase activity"/>
    <property type="evidence" value="ECO:0007669"/>
    <property type="project" value="UniProtKB-EC"/>
</dbReference>
<dbReference type="PROSITE" id="PS00973">
    <property type="entry name" value="USP_2"/>
    <property type="match status" value="1"/>
</dbReference>
<feature type="compositionally biased region" description="Basic and acidic residues" evidence="3">
    <location>
        <begin position="139"/>
        <end position="148"/>
    </location>
</feature>
<evidence type="ECO:0000256" key="1">
    <source>
        <dbReference type="ARBA" id="ARBA00000707"/>
    </source>
</evidence>
<dbReference type="EC" id="3.4.19.12" evidence="2"/>
<dbReference type="SUPFAM" id="SSF54001">
    <property type="entry name" value="Cysteine proteinases"/>
    <property type="match status" value="1"/>
</dbReference>
<dbReference type="Gene3D" id="3.90.70.10">
    <property type="entry name" value="Cysteine proteinases"/>
    <property type="match status" value="2"/>
</dbReference>
<dbReference type="OrthoDB" id="2248014at2759"/>
<dbReference type="PANTHER" id="PTHR21646">
    <property type="entry name" value="UBIQUITIN CARBOXYL-TERMINAL HYDROLASE"/>
    <property type="match status" value="1"/>
</dbReference>
<evidence type="ECO:0000256" key="3">
    <source>
        <dbReference type="SAM" id="MobiDB-lite"/>
    </source>
</evidence>
<feature type="non-terminal residue" evidence="5">
    <location>
        <position position="1"/>
    </location>
</feature>
<dbReference type="EMBL" id="CAJPVJ010007571">
    <property type="protein sequence ID" value="CAG2171330.1"/>
    <property type="molecule type" value="Genomic_DNA"/>
</dbReference>
<sequence length="630" mass="68540">MAVVQCVVDIPSSAATTGSADLTKASMGLPPSQSTSDWPYSEESAGDGNGTAAGDVWDESAPVAAVGGVGLANLGNTCYQNCVFQCLLNNRHFVSHLMSNGLQLATTTGAEDTIVNEFVTLLKAYRSATCGPIRAEGIRESMSRRHNDGPTGAEEEALTNNTPSTTCQPSKSCVVDTFQGQLCSLIVCDMCRHTSQTFEAFMYLAVPLPVVRHRQLVVTYQPLNGNGPPTRLLVTVENKYDSVVQIKHKVREQLSLDAIPDAELAVAEVMNGNHVTRVVDDSEDVLSLNDSNSEDSVFEPFTCFSCHRDVTKNQFQECQPLAQRELCVPLVFRSDGRLVFGVRLLRISQQIDANALYALVDQRVPNPEFTYRLVFTERNGIGCCRCAWASDCDGCEVSRAGLILLSEADTLCLALESSLSSSQSLALVPVGPLIGPIVPGVPEALPALEPQPVEHESLKGMVVEEPKPLCLESCLRAFVGKECLTCDGDDNNLWFCQKCDALRSATKSLTIMSSPKTLIVYLKRFLFVANNCHKLSESVSFPIREPLDMSGLVSGAKQPLLYKLSALVCHSGTAQTGHYTAYVRDETNDRWLYFNDDVVTCEEPADNDSRAYILFYSRTDTGALIDGAQP</sequence>